<name>A0ABU0P524_9MICO</name>
<evidence type="ECO:0008006" key="4">
    <source>
        <dbReference type="Google" id="ProtNLM"/>
    </source>
</evidence>
<dbReference type="Proteomes" id="UP001239085">
    <property type="component" value="Unassembled WGS sequence"/>
</dbReference>
<comment type="caution">
    <text evidence="2">The sequence shown here is derived from an EMBL/GenBank/DDBJ whole genome shotgun (WGS) entry which is preliminary data.</text>
</comment>
<accession>A0ABU0P524</accession>
<feature type="transmembrane region" description="Helical" evidence="1">
    <location>
        <begin position="192"/>
        <end position="210"/>
    </location>
</feature>
<feature type="transmembrane region" description="Helical" evidence="1">
    <location>
        <begin position="160"/>
        <end position="180"/>
    </location>
</feature>
<keyword evidence="1" id="KW-0812">Transmembrane</keyword>
<keyword evidence="1" id="KW-0472">Membrane</keyword>
<dbReference type="RefSeq" id="WP_307358156.1">
    <property type="nucleotide sequence ID" value="NZ_JAUSXK010000001.1"/>
</dbReference>
<protein>
    <recommendedName>
        <fullName evidence="4">DUF2207 domain-containing protein</fullName>
    </recommendedName>
</protein>
<reference evidence="2 3" key="1">
    <citation type="submission" date="2023-07" db="EMBL/GenBank/DDBJ databases">
        <title>Comparative genomics of wheat-associated soil bacteria to identify genetic determinants of phenazine resistance.</title>
        <authorList>
            <person name="Mouncey N."/>
        </authorList>
    </citation>
    <scope>NUCLEOTIDE SEQUENCE [LARGE SCALE GENOMIC DNA]</scope>
    <source>
        <strain evidence="2 3">W2I7</strain>
    </source>
</reference>
<gene>
    <name evidence="2" type="ORF">QFZ46_000597</name>
</gene>
<evidence type="ECO:0000313" key="3">
    <source>
        <dbReference type="Proteomes" id="UP001239085"/>
    </source>
</evidence>
<keyword evidence="1" id="KW-1133">Transmembrane helix</keyword>
<organism evidence="2 3">
    <name type="scientific">Microbacterium murale</name>
    <dbReference type="NCBI Taxonomy" id="1081040"/>
    <lineage>
        <taxon>Bacteria</taxon>
        <taxon>Bacillati</taxon>
        <taxon>Actinomycetota</taxon>
        <taxon>Actinomycetes</taxon>
        <taxon>Micrococcales</taxon>
        <taxon>Microbacteriaceae</taxon>
        <taxon>Microbacterium</taxon>
    </lineage>
</organism>
<keyword evidence="3" id="KW-1185">Reference proteome</keyword>
<feature type="transmembrane region" description="Helical" evidence="1">
    <location>
        <begin position="6"/>
        <end position="26"/>
    </location>
</feature>
<sequence length="211" mass="22377">MSALALSVIVIVLVPAAILLTLAIVARVQSHRFPKSPGPRFAPTEDGVVLRDALLLNQDRRAVAAGLVDLAVRRKIRLLRPNAPAGARKPIAVETVEGASFHASEIAILEALFGRESSSTRVRRLSADSRSLARRVRTVLDAEEQKGVAARLFGARRCTWPVVLLRIFAVGGVASSLFFMPAAGGADLGVDWGAFAMAAAALAMVIAVFFS</sequence>
<proteinExistence type="predicted"/>
<evidence type="ECO:0000256" key="1">
    <source>
        <dbReference type="SAM" id="Phobius"/>
    </source>
</evidence>
<dbReference type="EMBL" id="JAUSXK010000001">
    <property type="protein sequence ID" value="MDQ0642437.1"/>
    <property type="molecule type" value="Genomic_DNA"/>
</dbReference>
<evidence type="ECO:0000313" key="2">
    <source>
        <dbReference type="EMBL" id="MDQ0642437.1"/>
    </source>
</evidence>